<dbReference type="Pfam" id="PF02475">
    <property type="entry name" value="TRM5-TYW2_MTfase"/>
    <property type="match status" value="1"/>
</dbReference>
<dbReference type="SUPFAM" id="SSF53335">
    <property type="entry name" value="S-adenosyl-L-methionine-dependent methyltransferases"/>
    <property type="match status" value="1"/>
</dbReference>
<dbReference type="Pfam" id="PF25132">
    <property type="entry name" value="TYW2_N"/>
    <property type="match status" value="1"/>
</dbReference>
<evidence type="ECO:0000256" key="4">
    <source>
        <dbReference type="ARBA" id="ARBA00022679"/>
    </source>
</evidence>
<dbReference type="GO" id="GO:0030488">
    <property type="term" value="P:tRNA methylation"/>
    <property type="evidence" value="ECO:0007669"/>
    <property type="project" value="TreeGrafter"/>
</dbReference>
<dbReference type="InterPro" id="IPR029063">
    <property type="entry name" value="SAM-dependent_MTases_sf"/>
</dbReference>
<dbReference type="GO" id="GO:0005737">
    <property type="term" value="C:cytoplasm"/>
    <property type="evidence" value="ECO:0007669"/>
    <property type="project" value="TreeGrafter"/>
</dbReference>
<evidence type="ECO:0000259" key="10">
    <source>
        <dbReference type="PROSITE" id="PS51684"/>
    </source>
</evidence>
<dbReference type="GO" id="GO:0102522">
    <property type="term" value="F:tRNA 4-demethylwyosine alpha-amino-alpha-carboxypropyltransferase activity"/>
    <property type="evidence" value="ECO:0007669"/>
    <property type="project" value="UniProtKB-EC"/>
</dbReference>
<evidence type="ECO:0000313" key="11">
    <source>
        <dbReference type="Ensembl" id="ENSNMLP00000019113.1"/>
    </source>
</evidence>
<dbReference type="InterPro" id="IPR056743">
    <property type="entry name" value="TRM5-TYW2-like_MTfase"/>
</dbReference>
<evidence type="ECO:0000256" key="2">
    <source>
        <dbReference type="ARBA" id="ARBA00012265"/>
    </source>
</evidence>
<dbReference type="CDD" id="cd02440">
    <property type="entry name" value="AdoMet_MTases"/>
    <property type="match status" value="1"/>
</dbReference>
<dbReference type="GO" id="GO:0008175">
    <property type="term" value="F:tRNA methyltransferase activity"/>
    <property type="evidence" value="ECO:0007669"/>
    <property type="project" value="TreeGrafter"/>
</dbReference>
<comment type="function">
    <text evidence="8">S-adenosyl-L-methionine-dependent transferase that acts as a component of the wybutosine biosynthesis pathway. Wybutosine is a hyper modified guanosine with a tricyclic base found at the 3'-position adjacent to the anticodon of eukaryotic phenylalanine tRNA. Catalyzes the transfer of the alpha-amino-alpha-carboxypropyl (acp) group from S-adenosyl-L-methionine to the C-7 position of 4-demethylwyosine (imG-14) to produce wybutosine-86.</text>
</comment>
<evidence type="ECO:0000256" key="6">
    <source>
        <dbReference type="ARBA" id="ARBA00022694"/>
    </source>
</evidence>
<dbReference type="GO" id="GO:0031591">
    <property type="term" value="P:wybutosine biosynthetic process"/>
    <property type="evidence" value="ECO:0007669"/>
    <property type="project" value="TreeGrafter"/>
</dbReference>
<name>A0A8C6TF08_9GOBI</name>
<dbReference type="Proteomes" id="UP000694523">
    <property type="component" value="Unplaced"/>
</dbReference>
<dbReference type="PANTHER" id="PTHR23245:SF25">
    <property type="entry name" value="TRNA WYBUTOSINE-SYNTHESIZING PROTEIN 2 HOMOLOG"/>
    <property type="match status" value="1"/>
</dbReference>
<keyword evidence="12" id="KW-1185">Reference proteome</keyword>
<dbReference type="InterPro" id="IPR056745">
    <property type="entry name" value="TYW2_N"/>
</dbReference>
<dbReference type="PROSITE" id="PS51684">
    <property type="entry name" value="SAM_MT_TRM5_TYW2"/>
    <property type="match status" value="1"/>
</dbReference>
<evidence type="ECO:0000256" key="3">
    <source>
        <dbReference type="ARBA" id="ARBA00017179"/>
    </source>
</evidence>
<dbReference type="Gene3D" id="3.30.300.110">
    <property type="entry name" value="Met-10+ protein-like domains"/>
    <property type="match status" value="1"/>
</dbReference>
<dbReference type="Ensembl" id="ENSNMLT00000021482.1">
    <property type="protein sequence ID" value="ENSNMLP00000019113.1"/>
    <property type="gene ID" value="ENSNMLG00000012546.1"/>
</dbReference>
<dbReference type="FunFam" id="3.30.300.110:FF:000002">
    <property type="entry name" value="tRNA wybutosine-synthesizing protein 2 homolog"/>
    <property type="match status" value="1"/>
</dbReference>
<evidence type="ECO:0000313" key="12">
    <source>
        <dbReference type="Proteomes" id="UP000694523"/>
    </source>
</evidence>
<evidence type="ECO:0000256" key="8">
    <source>
        <dbReference type="ARBA" id="ARBA00037786"/>
    </source>
</evidence>
<evidence type="ECO:0000256" key="1">
    <source>
        <dbReference type="ARBA" id="ARBA00004797"/>
    </source>
</evidence>
<evidence type="ECO:0000256" key="7">
    <source>
        <dbReference type="ARBA" id="ARBA00031315"/>
    </source>
</evidence>
<dbReference type="AlphaFoldDB" id="A0A8C6TF08"/>
<dbReference type="InterPro" id="IPR030382">
    <property type="entry name" value="MeTrfase_TRM5/TYW2"/>
</dbReference>
<reference evidence="11" key="2">
    <citation type="submission" date="2025-09" db="UniProtKB">
        <authorList>
            <consortium name="Ensembl"/>
        </authorList>
    </citation>
    <scope>IDENTIFICATION</scope>
</reference>
<dbReference type="EC" id="2.5.1.114" evidence="2"/>
<feature type="domain" description="SAM-dependent methyltransferase TRM5/TYW2-type" evidence="10">
    <location>
        <begin position="117"/>
        <end position="397"/>
    </location>
</feature>
<evidence type="ECO:0000256" key="9">
    <source>
        <dbReference type="ARBA" id="ARBA00049400"/>
    </source>
</evidence>
<reference evidence="11" key="1">
    <citation type="submission" date="2025-08" db="UniProtKB">
        <authorList>
            <consortium name="Ensembl"/>
        </authorList>
    </citation>
    <scope>IDENTIFICATION</scope>
</reference>
<dbReference type="Pfam" id="PF25133">
    <property type="entry name" value="TYW2_N_2"/>
    <property type="match status" value="1"/>
</dbReference>
<keyword evidence="6" id="KW-0819">tRNA processing</keyword>
<dbReference type="InterPro" id="IPR056744">
    <property type="entry name" value="TRM5/TYW2-like_N"/>
</dbReference>
<accession>A0A8C6TF08</accession>
<dbReference type="FunFam" id="3.40.50.150:FF:000201">
    <property type="entry name" value="tRNA wybutosine-synthesizing protein 2 homolog"/>
    <property type="match status" value="1"/>
</dbReference>
<evidence type="ECO:0000256" key="5">
    <source>
        <dbReference type="ARBA" id="ARBA00022691"/>
    </source>
</evidence>
<comment type="pathway">
    <text evidence="1">tRNA modification; wybutosine-tRNA(Phe) biosynthesis.</text>
</comment>
<keyword evidence="4" id="KW-0808">Transferase</keyword>
<dbReference type="PANTHER" id="PTHR23245">
    <property type="entry name" value="TRNA METHYLTRANSFERASE"/>
    <property type="match status" value="1"/>
</dbReference>
<organism evidence="11 12">
    <name type="scientific">Neogobius melanostomus</name>
    <name type="common">round goby</name>
    <dbReference type="NCBI Taxonomy" id="47308"/>
    <lineage>
        <taxon>Eukaryota</taxon>
        <taxon>Metazoa</taxon>
        <taxon>Chordata</taxon>
        <taxon>Craniata</taxon>
        <taxon>Vertebrata</taxon>
        <taxon>Euteleostomi</taxon>
        <taxon>Actinopterygii</taxon>
        <taxon>Neopterygii</taxon>
        <taxon>Teleostei</taxon>
        <taxon>Neoteleostei</taxon>
        <taxon>Acanthomorphata</taxon>
        <taxon>Gobiaria</taxon>
        <taxon>Gobiiformes</taxon>
        <taxon>Gobioidei</taxon>
        <taxon>Gobiidae</taxon>
        <taxon>Benthophilinae</taxon>
        <taxon>Neogobiini</taxon>
        <taxon>Neogobius</taxon>
    </lineage>
</organism>
<proteinExistence type="predicted"/>
<comment type="catalytic activity">
    <reaction evidence="9">
        <text>4-demethylwyosine(37) in tRNA(Phe) + S-adenosyl-L-methionine = 4-demethyl-7-[(3S)-3-amino-3-carboxypropyl]wyosine(37) in tRNA(Phe) + S-methyl-5'-thioadenosine + H(+)</text>
        <dbReference type="Rhea" id="RHEA:36355"/>
        <dbReference type="Rhea" id="RHEA-COMP:10164"/>
        <dbReference type="Rhea" id="RHEA-COMP:10378"/>
        <dbReference type="ChEBI" id="CHEBI:15378"/>
        <dbReference type="ChEBI" id="CHEBI:17509"/>
        <dbReference type="ChEBI" id="CHEBI:59789"/>
        <dbReference type="ChEBI" id="CHEBI:64315"/>
        <dbReference type="ChEBI" id="CHEBI:73550"/>
        <dbReference type="EC" id="2.5.1.114"/>
    </reaction>
</comment>
<protein>
    <recommendedName>
        <fullName evidence="3">tRNA wybutosine-synthesizing protein 2 homolog</fullName>
        <ecNumber evidence="2">2.5.1.114</ecNumber>
    </recommendedName>
    <alternativeName>
        <fullName evidence="7">tRNA(Phe) (4-demethylwyosine(37)-C(7)) aminocarboxypropyltransferase</fullName>
    </alternativeName>
</protein>
<dbReference type="Gene3D" id="3.40.50.150">
    <property type="entry name" value="Vaccinia Virus protein VP39"/>
    <property type="match status" value="1"/>
</dbReference>
<keyword evidence="5" id="KW-0949">S-adenosyl-L-methionine</keyword>
<sequence>MEGVPYLRVSRCYAQDFRKYLQSQDVLDTSLSFLKDIDETIILPILTKRVSRLDIKHLQSTVASDSICEIIWSEAFKKKKKQQAVVNKLEVALQRLLLESIGEDWTEGLKRDLPRSFERHGDLILLGHNCFSQFIWKQIGDSLWTTVAKVLGANRLAKISHICSNGFRSPVVTMLHGEHSWVTHVDNGIRYDFDVTKCMFSSGNITEKLRVATFDCKGETVVDLYAGIGYFTLPYLVHSGAAHVHACEWNPDAIEALHKNLQINKVSEHCTIHQGDNRQLQLYDIADRVNLGLIPSSEDGWPVACRLLKRSTGGILHIHYNVTSPVSNRDSSLENIPAHKNNRETWQVWAHDTAKCFTALLKDTTGTEWRTHVQHIEHVKSYAPHVHHVVLDLECRPLVGDNEHNNVSVALM</sequence>